<keyword evidence="4 11" id="KW-0288">FMN</keyword>
<evidence type="ECO:0000256" key="6">
    <source>
        <dbReference type="ARBA" id="ARBA00022842"/>
    </source>
</evidence>
<keyword evidence="2 11" id="KW-0963">Cytoplasm</keyword>
<dbReference type="AlphaFoldDB" id="A0A2P6MKI2"/>
<keyword evidence="3 11" id="KW-0285">Flavoprotein</keyword>
<comment type="cofactor">
    <cofactor evidence="1 11">
        <name>FMN</name>
        <dbReference type="ChEBI" id="CHEBI:58210"/>
    </cofactor>
</comment>
<feature type="binding site" evidence="11">
    <location>
        <position position="214"/>
    </location>
    <ligand>
        <name>FMN</name>
        <dbReference type="ChEBI" id="CHEBI:58210"/>
    </ligand>
</feature>
<evidence type="ECO:0000256" key="4">
    <source>
        <dbReference type="ARBA" id="ARBA00022643"/>
    </source>
</evidence>
<evidence type="ECO:0000256" key="8">
    <source>
        <dbReference type="ARBA" id="ARBA00023229"/>
    </source>
</evidence>
<proteinExistence type="inferred from homology"/>
<feature type="domain" description="FMN-dependent dehydrogenase" evidence="13">
    <location>
        <begin position="168"/>
        <end position="323"/>
    </location>
</feature>
<feature type="binding site" evidence="11">
    <location>
        <position position="122"/>
    </location>
    <ligand>
        <name>FMN</name>
        <dbReference type="ChEBI" id="CHEBI:58210"/>
    </ligand>
</feature>
<dbReference type="HAMAP" id="MF_00354">
    <property type="entry name" value="Idi_2"/>
    <property type="match status" value="1"/>
</dbReference>
<evidence type="ECO:0000256" key="10">
    <source>
        <dbReference type="ARBA" id="ARBA00025810"/>
    </source>
</evidence>
<evidence type="ECO:0000313" key="15">
    <source>
        <dbReference type="Proteomes" id="UP000243650"/>
    </source>
</evidence>
<dbReference type="EMBL" id="PVNS01000002">
    <property type="protein sequence ID" value="PRO66797.1"/>
    <property type="molecule type" value="Genomic_DNA"/>
</dbReference>
<comment type="catalytic activity">
    <reaction evidence="11">
        <text>isopentenyl diphosphate = dimethylallyl diphosphate</text>
        <dbReference type="Rhea" id="RHEA:23284"/>
        <dbReference type="ChEBI" id="CHEBI:57623"/>
        <dbReference type="ChEBI" id="CHEBI:128769"/>
        <dbReference type="EC" id="5.3.3.2"/>
    </reaction>
</comment>
<accession>A0A2P6MKI2</accession>
<dbReference type="PANTHER" id="PTHR43665:SF1">
    <property type="entry name" value="ISOPENTENYL-DIPHOSPHATE DELTA-ISOMERASE"/>
    <property type="match status" value="1"/>
</dbReference>
<feature type="binding site" evidence="11">
    <location>
        <position position="152"/>
    </location>
    <ligand>
        <name>substrate</name>
    </ligand>
</feature>
<dbReference type="EC" id="5.3.3.2" evidence="11"/>
<evidence type="ECO:0000256" key="3">
    <source>
        <dbReference type="ARBA" id="ARBA00022630"/>
    </source>
</evidence>
<dbReference type="Gene3D" id="3.20.20.70">
    <property type="entry name" value="Aldolase class I"/>
    <property type="match status" value="1"/>
</dbReference>
<evidence type="ECO:0000256" key="12">
    <source>
        <dbReference type="SAM" id="MobiDB-lite"/>
    </source>
</evidence>
<dbReference type="GO" id="GO:0010181">
    <property type="term" value="F:FMN binding"/>
    <property type="evidence" value="ECO:0007669"/>
    <property type="project" value="UniProtKB-UniRule"/>
</dbReference>
<comment type="function">
    <text evidence="11">Involved in the biosynthesis of isoprenoids. Catalyzes the 1,3-allylic rearrangement of the homoallylic substrate isopentenyl (IPP) to its allylic isomer, dimethylallyl diphosphate (DMAPP).</text>
</comment>
<dbReference type="PIRSF" id="PIRSF003314">
    <property type="entry name" value="IPP_isomerase"/>
    <property type="match status" value="1"/>
</dbReference>
<comment type="caution">
    <text evidence="11">Lacks conserved residue(s) required for the propagation of feature annotation.</text>
</comment>
<evidence type="ECO:0000313" key="14">
    <source>
        <dbReference type="EMBL" id="PRO66797.1"/>
    </source>
</evidence>
<feature type="compositionally biased region" description="Basic and acidic residues" evidence="12">
    <location>
        <begin position="1"/>
        <end position="12"/>
    </location>
</feature>
<feature type="binding site" evidence="11">
    <location>
        <begin position="258"/>
        <end position="260"/>
    </location>
    <ligand>
        <name>FMN</name>
        <dbReference type="ChEBI" id="CHEBI:58210"/>
    </ligand>
</feature>
<dbReference type="Pfam" id="PF01070">
    <property type="entry name" value="FMN_dh"/>
    <property type="match status" value="1"/>
</dbReference>
<dbReference type="GO" id="GO:0004452">
    <property type="term" value="F:isopentenyl-diphosphate delta-isomerase activity"/>
    <property type="evidence" value="ECO:0007669"/>
    <property type="project" value="UniProtKB-UniRule"/>
</dbReference>
<reference evidence="14 15" key="1">
    <citation type="submission" date="2018-03" db="EMBL/GenBank/DDBJ databases">
        <title>Bacillus urumqiensis sp. nov., a moderately haloalkaliphilic bacterium isolated from a salt lake.</title>
        <authorList>
            <person name="Zhao B."/>
            <person name="Liao Z."/>
        </authorList>
    </citation>
    <scope>NUCLEOTIDE SEQUENCE [LARGE SCALE GENOMIC DNA]</scope>
    <source>
        <strain evidence="14 15">BZ-SZ-XJ18</strain>
    </source>
</reference>
<feature type="region of interest" description="Disordered" evidence="12">
    <location>
        <begin position="1"/>
        <end position="20"/>
    </location>
</feature>
<keyword evidence="15" id="KW-1185">Reference proteome</keyword>
<dbReference type="GO" id="GO:0000287">
    <property type="term" value="F:magnesium ion binding"/>
    <property type="evidence" value="ECO:0007669"/>
    <property type="project" value="UniProtKB-UniRule"/>
</dbReference>
<feature type="binding site" evidence="11">
    <location>
        <position position="184"/>
    </location>
    <ligand>
        <name>FMN</name>
        <dbReference type="ChEBI" id="CHEBI:58210"/>
    </ligand>
</feature>
<evidence type="ECO:0000256" key="5">
    <source>
        <dbReference type="ARBA" id="ARBA00022723"/>
    </source>
</evidence>
<dbReference type="RefSeq" id="WP_105957833.1">
    <property type="nucleotide sequence ID" value="NZ_PVNS01000002.1"/>
</dbReference>
<evidence type="ECO:0000259" key="13">
    <source>
        <dbReference type="Pfam" id="PF01070"/>
    </source>
</evidence>
<keyword evidence="6 11" id="KW-0460">Magnesium</keyword>
<dbReference type="GO" id="GO:0070402">
    <property type="term" value="F:NADPH binding"/>
    <property type="evidence" value="ECO:0007669"/>
    <property type="project" value="UniProtKB-UniRule"/>
</dbReference>
<dbReference type="SUPFAM" id="SSF51395">
    <property type="entry name" value="FMN-linked oxidoreductases"/>
    <property type="match status" value="1"/>
</dbReference>
<evidence type="ECO:0000256" key="9">
    <source>
        <dbReference type="ARBA" id="ARBA00023235"/>
    </source>
</evidence>
<feature type="binding site" evidence="11">
    <location>
        <position position="93"/>
    </location>
    <ligand>
        <name>FMN</name>
        <dbReference type="ChEBI" id="CHEBI:58210"/>
    </ligand>
</feature>
<feature type="binding site" evidence="11">
    <location>
        <begin position="279"/>
        <end position="280"/>
    </location>
    <ligand>
        <name>FMN</name>
        <dbReference type="ChEBI" id="CHEBI:58210"/>
    </ligand>
</feature>
<organism evidence="14 15">
    <name type="scientific">Alkalicoccus urumqiensis</name>
    <name type="common">Bacillus urumqiensis</name>
    <dbReference type="NCBI Taxonomy" id="1548213"/>
    <lineage>
        <taxon>Bacteria</taxon>
        <taxon>Bacillati</taxon>
        <taxon>Bacillota</taxon>
        <taxon>Bacilli</taxon>
        <taxon>Bacillales</taxon>
        <taxon>Bacillaceae</taxon>
        <taxon>Alkalicoccus</taxon>
    </lineage>
</organism>
<protein>
    <recommendedName>
        <fullName evidence="11">Isopentenyl-diphosphate delta-isomerase</fullName>
        <shortName evidence="11">IPP isomerase</shortName>
        <ecNumber evidence="11">5.3.3.2</ecNumber>
    </recommendedName>
    <alternativeName>
        <fullName evidence="11">Isopentenyl diphosphate:dimethylallyl diphosphate isomerase</fullName>
    </alternativeName>
    <alternativeName>
        <fullName evidence="11">Isopentenyl pyrophosphate isomerase</fullName>
    </alternativeName>
    <alternativeName>
        <fullName evidence="11">Type 2 isopentenyl diphosphate isomerase</fullName>
        <shortName evidence="11">IDI-2</shortName>
    </alternativeName>
</protein>
<keyword evidence="9 11" id="KW-0413">Isomerase</keyword>
<dbReference type="InterPro" id="IPR013785">
    <property type="entry name" value="Aldolase_TIM"/>
</dbReference>
<keyword evidence="8 11" id="KW-0414">Isoprene biosynthesis</keyword>
<keyword evidence="5 11" id="KW-0479">Metal-binding</keyword>
<feature type="binding site" evidence="11">
    <location>
        <begin position="6"/>
        <end position="7"/>
    </location>
    <ligand>
        <name>substrate</name>
    </ligand>
</feature>
<dbReference type="PANTHER" id="PTHR43665">
    <property type="entry name" value="ISOPENTENYL-DIPHOSPHATE DELTA-ISOMERASE"/>
    <property type="match status" value="1"/>
</dbReference>
<evidence type="ECO:0000256" key="11">
    <source>
        <dbReference type="HAMAP-Rule" id="MF_00354"/>
    </source>
</evidence>
<keyword evidence="7 11" id="KW-0521">NADP</keyword>
<gene>
    <name evidence="11" type="primary">fni</name>
    <name evidence="14" type="ORF">C6I21_02425</name>
</gene>
<dbReference type="GO" id="GO:0005737">
    <property type="term" value="C:cytoplasm"/>
    <property type="evidence" value="ECO:0007669"/>
    <property type="project" value="UniProtKB-SubCell"/>
</dbReference>
<dbReference type="Proteomes" id="UP000243650">
    <property type="component" value="Unassembled WGS sequence"/>
</dbReference>
<dbReference type="InterPro" id="IPR011179">
    <property type="entry name" value="IPdP_isomerase"/>
</dbReference>
<dbReference type="OrthoDB" id="9795032at2"/>
<comment type="subcellular location">
    <subcellularLocation>
        <location evidence="11">Cytoplasm</location>
    </subcellularLocation>
</comment>
<dbReference type="GO" id="GO:0008299">
    <property type="term" value="P:isoprenoid biosynthetic process"/>
    <property type="evidence" value="ECO:0007669"/>
    <property type="project" value="UniProtKB-UniRule"/>
</dbReference>
<evidence type="ECO:0000256" key="1">
    <source>
        <dbReference type="ARBA" id="ARBA00001917"/>
    </source>
</evidence>
<comment type="similarity">
    <text evidence="11">Belongs to the IPP isomerase type 2 family.</text>
</comment>
<name>A0A2P6MKI2_ALKUR</name>
<comment type="caution">
    <text evidence="14">The sequence shown here is derived from an EMBL/GenBank/DDBJ whole genome shotgun (WGS) entry which is preliminary data.</text>
</comment>
<feature type="binding site" evidence="11">
    <location>
        <begin position="62"/>
        <end position="64"/>
    </location>
    <ligand>
        <name>FMN</name>
        <dbReference type="ChEBI" id="CHEBI:58210"/>
    </ligand>
</feature>
<evidence type="ECO:0000256" key="2">
    <source>
        <dbReference type="ARBA" id="ARBA00022490"/>
    </source>
</evidence>
<dbReference type="CDD" id="cd02811">
    <property type="entry name" value="IDI-2_FMN"/>
    <property type="match status" value="1"/>
</dbReference>
<feature type="binding site" evidence="11">
    <location>
        <position position="153"/>
    </location>
    <ligand>
        <name>Mg(2+)</name>
        <dbReference type="ChEBI" id="CHEBI:18420"/>
    </ligand>
</feature>
<comment type="subunit">
    <text evidence="10 11">Homooctamer. Dimer of tetramers.</text>
</comment>
<comment type="cofactor">
    <cofactor evidence="11">
        <name>Mg(2+)</name>
        <dbReference type="ChEBI" id="CHEBI:18420"/>
    </cofactor>
</comment>
<dbReference type="InterPro" id="IPR000262">
    <property type="entry name" value="FMN-dep_DH"/>
</dbReference>
<evidence type="ECO:0000256" key="7">
    <source>
        <dbReference type="ARBA" id="ARBA00022857"/>
    </source>
</evidence>
<comment type="cofactor">
    <cofactor evidence="11">
        <name>NADPH</name>
        <dbReference type="ChEBI" id="CHEBI:57783"/>
    </cofactor>
</comment>
<dbReference type="GO" id="GO:0016491">
    <property type="term" value="F:oxidoreductase activity"/>
    <property type="evidence" value="ECO:0007669"/>
    <property type="project" value="InterPro"/>
</dbReference>
<dbReference type="NCBIfam" id="TIGR02151">
    <property type="entry name" value="IPP_isom_2"/>
    <property type="match status" value="1"/>
</dbReference>
<sequence length="348" mass="37403">MSRELRKQDHINHALQTGQSGRHGLDQVQFVHQSLAGIGEQEIDMKVDWADRRWEAPFYINAMTGGGGQKTKEINGALAKAAGAAGIPVAVGSQMAAVKDPGQADTFAVVRRENPDGIVFGNIGMDAGVEEALRAVEMIEADALQIHLNPVQEMIMPEGDRDFTGVLERLTTICRNVDVPVIVKEVGFGISMETAALLKEAGVNAVDAGGRGGTNFAEIENLRRERPVSFLNEWGIPTSVSIVEAASQSFSLVTAAGGIRSSLDAAKSYALGAGACGMAGHMLKLVTEQGWEAAAEELGEMKKELRTIMTLLGVRNMNEWKNTKILITGETAEWLKLRGFSVEGFAQR</sequence>